<protein>
    <recommendedName>
        <fullName evidence="3">DUF4352 domain-containing protein</fullName>
    </recommendedName>
</protein>
<proteinExistence type="predicted"/>
<evidence type="ECO:0008006" key="3">
    <source>
        <dbReference type="Google" id="ProtNLM"/>
    </source>
</evidence>
<name>A0ABV8FVK6_9ACTN</name>
<accession>A0ABV8FVK6</accession>
<evidence type="ECO:0000313" key="2">
    <source>
        <dbReference type="Proteomes" id="UP001595847"/>
    </source>
</evidence>
<comment type="caution">
    <text evidence="1">The sequence shown here is derived from an EMBL/GenBank/DDBJ whole genome shotgun (WGS) entry which is preliminary data.</text>
</comment>
<gene>
    <name evidence="1" type="ORF">ACFOVU_28655</name>
</gene>
<dbReference type="EMBL" id="JBHSBH010000022">
    <property type="protein sequence ID" value="MFC3999917.1"/>
    <property type="molecule type" value="Genomic_DNA"/>
</dbReference>
<reference evidence="2" key="1">
    <citation type="journal article" date="2019" name="Int. J. Syst. Evol. Microbiol.">
        <title>The Global Catalogue of Microorganisms (GCM) 10K type strain sequencing project: providing services to taxonomists for standard genome sequencing and annotation.</title>
        <authorList>
            <consortium name="The Broad Institute Genomics Platform"/>
            <consortium name="The Broad Institute Genome Sequencing Center for Infectious Disease"/>
            <person name="Wu L."/>
            <person name="Ma J."/>
        </authorList>
    </citation>
    <scope>NUCLEOTIDE SEQUENCE [LARGE SCALE GENOMIC DNA]</scope>
    <source>
        <strain evidence="2">TBRC 1826</strain>
    </source>
</reference>
<dbReference type="RefSeq" id="WP_378538587.1">
    <property type="nucleotide sequence ID" value="NZ_JBHSBH010000022.1"/>
</dbReference>
<evidence type="ECO:0000313" key="1">
    <source>
        <dbReference type="EMBL" id="MFC3999917.1"/>
    </source>
</evidence>
<sequence>MAHHAPDRDEGSGGLFPASPQWRAVIGIVAVAVAGTVTAGLWVTGGLAPAAATGAEPGSEASNDMLTLTVHEATINPGEDGIGPTLDVRADLVSKDTRPFDVGALDRIITAELTPGGLETAQLEVVFTRYPEGYIFDIQPDMPEEVVLSWTLIEAGAEEEDGPLGELSGGLAGDPSDPLDLDALLEEPKDLSGLVAQEESATITVADAVFEEGFTDQTERWTATDETTGRFILPLDEG</sequence>
<organism evidence="1 2">
    <name type="scientific">Nocardiopsis sediminis</name>
    <dbReference type="NCBI Taxonomy" id="1778267"/>
    <lineage>
        <taxon>Bacteria</taxon>
        <taxon>Bacillati</taxon>
        <taxon>Actinomycetota</taxon>
        <taxon>Actinomycetes</taxon>
        <taxon>Streptosporangiales</taxon>
        <taxon>Nocardiopsidaceae</taxon>
        <taxon>Nocardiopsis</taxon>
    </lineage>
</organism>
<dbReference type="Proteomes" id="UP001595847">
    <property type="component" value="Unassembled WGS sequence"/>
</dbReference>
<keyword evidence="2" id="KW-1185">Reference proteome</keyword>